<reference evidence="7" key="1">
    <citation type="journal article" date="2019" name="Int. J. Syst. Evol. Microbiol.">
        <title>The Global Catalogue of Microorganisms (GCM) 10K type strain sequencing project: providing services to taxonomists for standard genome sequencing and annotation.</title>
        <authorList>
            <consortium name="The Broad Institute Genomics Platform"/>
            <consortium name="The Broad Institute Genome Sequencing Center for Infectious Disease"/>
            <person name="Wu L."/>
            <person name="Ma J."/>
        </authorList>
    </citation>
    <scope>NUCLEOTIDE SEQUENCE [LARGE SCALE GENOMIC DNA]</scope>
    <source>
        <strain evidence="7">CGMCC 4.7367</strain>
    </source>
</reference>
<keyword evidence="3 4" id="KW-0732">Signal</keyword>
<dbReference type="EMBL" id="BNAR01000002">
    <property type="protein sequence ID" value="GHH35032.1"/>
    <property type="molecule type" value="Genomic_DNA"/>
</dbReference>
<dbReference type="PROSITE" id="PS51257">
    <property type="entry name" value="PROKAR_LIPOPROTEIN"/>
    <property type="match status" value="1"/>
</dbReference>
<sequence>MAARRRIAGLLSAAAVLAAVSGCGFMEGEQPLATSSPPEVEKIRIKVGVLPVVDVAPLHIATKNGYFEKEGLEVETVVVQGGAAAIPGLIKGSLDITFGNWVSFIAAQSDETAKDVGGIKLISDAYQAKPGMFLILVKGNGSIRSLTDLVGKTIAINTLNNISELTTKAVLEANNIDPKKVTLKAMPMPDMEAAIERNVVDAGFMSEPFITRAQRNSGQIAILDAASGPTSGIPIAGYGTTGKFVEQNPRTVAAFQRAMAKGQRDASDRATVQALLPEYAGVDRDTSKLVNLGQFPTSLDATRLQRVATLMKTYGLLQTDLDIEPMLVRSGDR</sequence>
<evidence type="ECO:0000256" key="2">
    <source>
        <dbReference type="ARBA" id="ARBA00010742"/>
    </source>
</evidence>
<comment type="caution">
    <text evidence="6">The sequence shown here is derived from an EMBL/GenBank/DDBJ whole genome shotgun (WGS) entry which is preliminary data.</text>
</comment>
<name>A0ABQ3MA43_9PSEU</name>
<evidence type="ECO:0000259" key="5">
    <source>
        <dbReference type="Pfam" id="PF09084"/>
    </source>
</evidence>
<feature type="signal peptide" evidence="4">
    <location>
        <begin position="1"/>
        <end position="18"/>
    </location>
</feature>
<evidence type="ECO:0000256" key="3">
    <source>
        <dbReference type="ARBA" id="ARBA00022729"/>
    </source>
</evidence>
<dbReference type="PANTHER" id="PTHR30024">
    <property type="entry name" value="ALIPHATIC SULFONATES-BINDING PROTEIN-RELATED"/>
    <property type="match status" value="1"/>
</dbReference>
<dbReference type="Gene3D" id="3.40.190.10">
    <property type="entry name" value="Periplasmic binding protein-like II"/>
    <property type="match status" value="2"/>
</dbReference>
<organism evidence="6 7">
    <name type="scientific">Lentzea cavernae</name>
    <dbReference type="NCBI Taxonomy" id="2020703"/>
    <lineage>
        <taxon>Bacteria</taxon>
        <taxon>Bacillati</taxon>
        <taxon>Actinomycetota</taxon>
        <taxon>Actinomycetes</taxon>
        <taxon>Pseudonocardiales</taxon>
        <taxon>Pseudonocardiaceae</taxon>
        <taxon>Lentzea</taxon>
    </lineage>
</organism>
<dbReference type="SUPFAM" id="SSF53850">
    <property type="entry name" value="Periplasmic binding protein-like II"/>
    <property type="match status" value="1"/>
</dbReference>
<accession>A0ABQ3MA43</accession>
<proteinExistence type="inferred from homology"/>
<gene>
    <name evidence="6" type="primary">ssuA</name>
    <name evidence="6" type="ORF">GCM10017774_20000</name>
</gene>
<dbReference type="RefSeq" id="WP_191297528.1">
    <property type="nucleotide sequence ID" value="NZ_BNAR01000002.1"/>
</dbReference>
<evidence type="ECO:0000313" key="7">
    <source>
        <dbReference type="Proteomes" id="UP000605568"/>
    </source>
</evidence>
<dbReference type="InterPro" id="IPR015168">
    <property type="entry name" value="SsuA/THI5"/>
</dbReference>
<comment type="similarity">
    <text evidence="2">Belongs to the bacterial solute-binding protein SsuA/TauA family.</text>
</comment>
<evidence type="ECO:0000313" key="6">
    <source>
        <dbReference type="EMBL" id="GHH35032.1"/>
    </source>
</evidence>
<protein>
    <submittedName>
        <fullName evidence="6">Sulfonate ABC transporter substrate-binding protein</fullName>
    </submittedName>
</protein>
<feature type="domain" description="SsuA/THI5-like" evidence="5">
    <location>
        <begin position="54"/>
        <end position="266"/>
    </location>
</feature>
<dbReference type="Pfam" id="PF09084">
    <property type="entry name" value="NMT1"/>
    <property type="match status" value="1"/>
</dbReference>
<feature type="chain" id="PRO_5046696471" evidence="4">
    <location>
        <begin position="19"/>
        <end position="333"/>
    </location>
</feature>
<evidence type="ECO:0000256" key="1">
    <source>
        <dbReference type="ARBA" id="ARBA00004418"/>
    </source>
</evidence>
<keyword evidence="7" id="KW-1185">Reference proteome</keyword>
<evidence type="ECO:0000256" key="4">
    <source>
        <dbReference type="SAM" id="SignalP"/>
    </source>
</evidence>
<dbReference type="PANTHER" id="PTHR30024:SF47">
    <property type="entry name" value="TAURINE-BINDING PERIPLASMIC PROTEIN"/>
    <property type="match status" value="1"/>
</dbReference>
<dbReference type="Proteomes" id="UP000605568">
    <property type="component" value="Unassembled WGS sequence"/>
</dbReference>
<comment type="subcellular location">
    <subcellularLocation>
        <location evidence="1">Periplasm</location>
    </subcellularLocation>
</comment>